<dbReference type="GO" id="GO:0005886">
    <property type="term" value="C:plasma membrane"/>
    <property type="evidence" value="ECO:0007669"/>
    <property type="project" value="UniProtKB-SubCell"/>
</dbReference>
<feature type="transmembrane region" description="Helical" evidence="7">
    <location>
        <begin position="35"/>
        <end position="55"/>
    </location>
</feature>
<evidence type="ECO:0000256" key="4">
    <source>
        <dbReference type="ARBA" id="ARBA00022989"/>
    </source>
</evidence>
<evidence type="ECO:0000256" key="6">
    <source>
        <dbReference type="SAM" id="MobiDB-lite"/>
    </source>
</evidence>
<dbReference type="Proteomes" id="UP000588586">
    <property type="component" value="Unassembled WGS sequence"/>
</dbReference>
<keyword evidence="3 7" id="KW-0812">Transmembrane</keyword>
<feature type="compositionally biased region" description="Basic and acidic residues" evidence="6">
    <location>
        <begin position="80"/>
        <end position="91"/>
    </location>
</feature>
<organism evidence="9 10">
    <name type="scientific">Knoellia koreensis</name>
    <dbReference type="NCBI Taxonomy" id="2730921"/>
    <lineage>
        <taxon>Bacteria</taxon>
        <taxon>Bacillati</taxon>
        <taxon>Actinomycetota</taxon>
        <taxon>Actinomycetes</taxon>
        <taxon>Micrococcales</taxon>
        <taxon>Intrasporangiaceae</taxon>
        <taxon>Knoellia</taxon>
    </lineage>
</organism>
<keyword evidence="4 7" id="KW-1133">Transmembrane helix</keyword>
<protein>
    <recommendedName>
        <fullName evidence="8">Cardiolipin synthase N-terminal domain-containing protein</fullName>
    </recommendedName>
</protein>
<dbReference type="AlphaFoldDB" id="A0A849HLN3"/>
<dbReference type="Pfam" id="PF13396">
    <property type="entry name" value="PLDc_N"/>
    <property type="match status" value="1"/>
</dbReference>
<keyword evidence="10" id="KW-1185">Reference proteome</keyword>
<evidence type="ECO:0000256" key="1">
    <source>
        <dbReference type="ARBA" id="ARBA00004651"/>
    </source>
</evidence>
<evidence type="ECO:0000259" key="8">
    <source>
        <dbReference type="Pfam" id="PF13396"/>
    </source>
</evidence>
<keyword evidence="2" id="KW-1003">Cell membrane</keyword>
<evidence type="ECO:0000256" key="5">
    <source>
        <dbReference type="ARBA" id="ARBA00023136"/>
    </source>
</evidence>
<feature type="region of interest" description="Disordered" evidence="6">
    <location>
        <begin position="60"/>
        <end position="91"/>
    </location>
</feature>
<evidence type="ECO:0000256" key="3">
    <source>
        <dbReference type="ARBA" id="ARBA00022692"/>
    </source>
</evidence>
<evidence type="ECO:0000313" key="10">
    <source>
        <dbReference type="Proteomes" id="UP000588586"/>
    </source>
</evidence>
<dbReference type="EMBL" id="JABEPQ010000004">
    <property type="protein sequence ID" value="NNM47583.1"/>
    <property type="molecule type" value="Genomic_DNA"/>
</dbReference>
<proteinExistence type="predicted"/>
<evidence type="ECO:0000256" key="2">
    <source>
        <dbReference type="ARBA" id="ARBA00022475"/>
    </source>
</evidence>
<dbReference type="InterPro" id="IPR027379">
    <property type="entry name" value="CLS_N"/>
</dbReference>
<keyword evidence="5 7" id="KW-0472">Membrane</keyword>
<feature type="domain" description="Cardiolipin synthase N-terminal" evidence="8">
    <location>
        <begin position="12"/>
        <end position="57"/>
    </location>
</feature>
<accession>A0A849HLN3</accession>
<dbReference type="RefSeq" id="WP_171244710.1">
    <property type="nucleotide sequence ID" value="NZ_JABEPQ010000004.1"/>
</dbReference>
<sequence>MIRLLPWLLSIALTIYALVDCIQTDDARIRNLPKLIWLLLVLLFPIVGPIAWFIAGRPQRGEGGSRPGRGTTHPPPPPRGPDDDPDFLRRL</sequence>
<name>A0A849HLN3_9MICO</name>
<reference evidence="9 10" key="1">
    <citation type="submission" date="2020-04" db="EMBL/GenBank/DDBJ databases">
        <title>Knoellia sp. isolate from air conditioner.</title>
        <authorList>
            <person name="Chea S."/>
            <person name="Kim D.-U."/>
        </authorList>
    </citation>
    <scope>NUCLEOTIDE SEQUENCE [LARGE SCALE GENOMIC DNA]</scope>
    <source>
        <strain evidence="9 10">DB2414S</strain>
    </source>
</reference>
<comment type="caution">
    <text evidence="9">The sequence shown here is derived from an EMBL/GenBank/DDBJ whole genome shotgun (WGS) entry which is preliminary data.</text>
</comment>
<comment type="subcellular location">
    <subcellularLocation>
        <location evidence="1">Cell membrane</location>
        <topology evidence="1">Multi-pass membrane protein</topology>
    </subcellularLocation>
</comment>
<gene>
    <name evidence="9" type="ORF">HJG52_16455</name>
</gene>
<evidence type="ECO:0000313" key="9">
    <source>
        <dbReference type="EMBL" id="NNM47583.1"/>
    </source>
</evidence>
<evidence type="ECO:0000256" key="7">
    <source>
        <dbReference type="SAM" id="Phobius"/>
    </source>
</evidence>